<dbReference type="EMBL" id="QXGC01001118">
    <property type="protein sequence ID" value="KAE9210812.1"/>
    <property type="molecule type" value="Genomic_DNA"/>
</dbReference>
<dbReference type="Proteomes" id="UP000460718">
    <property type="component" value="Unassembled WGS sequence"/>
</dbReference>
<dbReference type="Proteomes" id="UP000476176">
    <property type="component" value="Unassembled WGS sequence"/>
</dbReference>
<accession>A0A6A3JQ33</accession>
<dbReference type="AlphaFoldDB" id="A0A6A3JQ33"/>
<gene>
    <name evidence="4" type="ORF">PF004_g16093</name>
    <name evidence="3" type="ORF">PF010_g16780</name>
    <name evidence="2" type="ORF">PF011_g16273</name>
</gene>
<evidence type="ECO:0000313" key="6">
    <source>
        <dbReference type="Proteomes" id="UP000476176"/>
    </source>
</evidence>
<name>A0A6A3JQ33_9STRA</name>
<proteinExistence type="predicted"/>
<dbReference type="EMBL" id="QXFX01001169">
    <property type="protein sequence ID" value="KAE9095241.1"/>
    <property type="molecule type" value="Genomic_DNA"/>
</dbReference>
<evidence type="ECO:0000313" key="2">
    <source>
        <dbReference type="EMBL" id="KAE8995567.1"/>
    </source>
</evidence>
<evidence type="ECO:0000313" key="4">
    <source>
        <dbReference type="EMBL" id="KAE9210812.1"/>
    </source>
</evidence>
<comment type="caution">
    <text evidence="2">The sequence shown here is derived from an EMBL/GenBank/DDBJ whole genome shotgun (WGS) entry which is preliminary data.</text>
</comment>
<dbReference type="EMBL" id="QXFW01001154">
    <property type="protein sequence ID" value="KAE8995567.1"/>
    <property type="molecule type" value="Genomic_DNA"/>
</dbReference>
<sequence>MHVVFRCSRIHRSSYLVSLCLQCLVFAEPTCSCSLGARCTTIIIPRFVAIATVAHSTANTNIV</sequence>
<evidence type="ECO:0000313" key="5">
    <source>
        <dbReference type="Proteomes" id="UP000460718"/>
    </source>
</evidence>
<keyword evidence="1" id="KW-0732">Signal</keyword>
<evidence type="ECO:0000313" key="3">
    <source>
        <dbReference type="EMBL" id="KAE9095241.1"/>
    </source>
</evidence>
<evidence type="ECO:0000256" key="1">
    <source>
        <dbReference type="SAM" id="SignalP"/>
    </source>
</evidence>
<reference evidence="5 6" key="1">
    <citation type="submission" date="2018-09" db="EMBL/GenBank/DDBJ databases">
        <title>Genomic investigation of the strawberry pathogen Phytophthora fragariae indicates pathogenicity is determined by transcriptional variation in three key races.</title>
        <authorList>
            <person name="Adams T.M."/>
            <person name="Armitage A.D."/>
            <person name="Sobczyk M.K."/>
            <person name="Bates H.J."/>
            <person name="Dunwell J.M."/>
            <person name="Nellist C.F."/>
            <person name="Harrison R.J."/>
        </authorList>
    </citation>
    <scope>NUCLEOTIDE SEQUENCE [LARGE SCALE GENOMIC DNA]</scope>
    <source>
        <strain evidence="4 6">BC-23</strain>
        <strain evidence="3 7">ONT-3</strain>
        <strain evidence="2 5">SCRP245</strain>
    </source>
</reference>
<protein>
    <recommendedName>
        <fullName evidence="8">Secreted protein</fullName>
    </recommendedName>
</protein>
<feature type="signal peptide" evidence="1">
    <location>
        <begin position="1"/>
        <end position="27"/>
    </location>
</feature>
<evidence type="ECO:0000313" key="7">
    <source>
        <dbReference type="Proteomes" id="UP000488956"/>
    </source>
</evidence>
<feature type="chain" id="PRO_5036164610" description="Secreted protein" evidence="1">
    <location>
        <begin position="28"/>
        <end position="63"/>
    </location>
</feature>
<dbReference type="Proteomes" id="UP000488956">
    <property type="component" value="Unassembled WGS sequence"/>
</dbReference>
<evidence type="ECO:0008006" key="8">
    <source>
        <dbReference type="Google" id="ProtNLM"/>
    </source>
</evidence>
<organism evidence="2 5">
    <name type="scientific">Phytophthora fragariae</name>
    <dbReference type="NCBI Taxonomy" id="53985"/>
    <lineage>
        <taxon>Eukaryota</taxon>
        <taxon>Sar</taxon>
        <taxon>Stramenopiles</taxon>
        <taxon>Oomycota</taxon>
        <taxon>Peronosporomycetes</taxon>
        <taxon>Peronosporales</taxon>
        <taxon>Peronosporaceae</taxon>
        <taxon>Phytophthora</taxon>
    </lineage>
</organism>